<feature type="compositionally biased region" description="Basic residues" evidence="1">
    <location>
        <begin position="849"/>
        <end position="858"/>
    </location>
</feature>
<feature type="transmembrane region" description="Helical" evidence="2">
    <location>
        <begin position="542"/>
        <end position="565"/>
    </location>
</feature>
<feature type="compositionally biased region" description="Polar residues" evidence="1">
    <location>
        <begin position="819"/>
        <end position="832"/>
    </location>
</feature>
<keyword evidence="2" id="KW-0472">Membrane</keyword>
<name>A0ABP0EFL5_9ASCO</name>
<dbReference type="Pfam" id="PF01553">
    <property type="entry name" value="Acyltransferase"/>
    <property type="match status" value="1"/>
</dbReference>
<evidence type="ECO:0000259" key="3">
    <source>
        <dbReference type="SMART" id="SM00563"/>
    </source>
</evidence>
<evidence type="ECO:0000313" key="5">
    <source>
        <dbReference type="Proteomes" id="UP001497600"/>
    </source>
</evidence>
<dbReference type="InterPro" id="IPR052744">
    <property type="entry name" value="GPAT/DAPAT"/>
</dbReference>
<feature type="compositionally biased region" description="Polar residues" evidence="1">
    <location>
        <begin position="719"/>
        <end position="728"/>
    </location>
</feature>
<feature type="compositionally biased region" description="Polar residues" evidence="1">
    <location>
        <begin position="12"/>
        <end position="34"/>
    </location>
</feature>
<feature type="compositionally biased region" description="Basic residues" evidence="1">
    <location>
        <begin position="686"/>
        <end position="701"/>
    </location>
</feature>
<keyword evidence="5" id="KW-1185">Reference proteome</keyword>
<evidence type="ECO:0000256" key="1">
    <source>
        <dbReference type="SAM" id="MobiDB-lite"/>
    </source>
</evidence>
<feature type="region of interest" description="Disordered" evidence="1">
    <location>
        <begin position="1"/>
        <end position="39"/>
    </location>
</feature>
<dbReference type="InterPro" id="IPR002123">
    <property type="entry name" value="Plipid/glycerol_acylTrfase"/>
</dbReference>
<keyword evidence="2" id="KW-0812">Transmembrane</keyword>
<feature type="compositionally biased region" description="Basic and acidic residues" evidence="1">
    <location>
        <begin position="52"/>
        <end position="67"/>
    </location>
</feature>
<dbReference type="EMBL" id="OZ004258">
    <property type="protein sequence ID" value="CAK7912702.1"/>
    <property type="molecule type" value="Genomic_DNA"/>
</dbReference>
<dbReference type="PANTHER" id="PTHR31605">
    <property type="entry name" value="GLYCEROL-3-PHOSPHATE O-ACYLTRANSFERASE 1"/>
    <property type="match status" value="1"/>
</dbReference>
<keyword evidence="2" id="KW-1133">Transmembrane helix</keyword>
<accession>A0ABP0EFL5</accession>
<dbReference type="SUPFAM" id="SSF69593">
    <property type="entry name" value="Glycerol-3-phosphate (1)-acyltransferase"/>
    <property type="match status" value="1"/>
</dbReference>
<feature type="transmembrane region" description="Helical" evidence="2">
    <location>
        <begin position="491"/>
        <end position="511"/>
    </location>
</feature>
<feature type="compositionally biased region" description="Basic and acidic residues" evidence="1">
    <location>
        <begin position="838"/>
        <end position="848"/>
    </location>
</feature>
<protein>
    <submittedName>
        <fullName evidence="4">Glycerol-3-phosphate O-acyltransferase 1</fullName>
    </submittedName>
</protein>
<proteinExistence type="predicted"/>
<feature type="domain" description="Phospholipid/glycerol acyltransferase" evidence="3">
    <location>
        <begin position="131"/>
        <end position="341"/>
    </location>
</feature>
<feature type="transmembrane region" description="Helical" evidence="2">
    <location>
        <begin position="577"/>
        <end position="596"/>
    </location>
</feature>
<dbReference type="PANTHER" id="PTHR31605:SF0">
    <property type="entry name" value="GLYCEROL-3-PHOSPHATE O-ACYLTRANSFERASE 1"/>
    <property type="match status" value="1"/>
</dbReference>
<gene>
    <name evidence="4" type="primary">SCT1</name>
    <name evidence="4" type="ORF">CAAN4_F08240</name>
</gene>
<evidence type="ECO:0000313" key="4">
    <source>
        <dbReference type="EMBL" id="CAK7912702.1"/>
    </source>
</evidence>
<dbReference type="SMART" id="SM00563">
    <property type="entry name" value="PlsC"/>
    <property type="match status" value="1"/>
</dbReference>
<feature type="region of interest" description="Disordered" evidence="1">
    <location>
        <begin position="788"/>
        <end position="858"/>
    </location>
</feature>
<reference evidence="4 5" key="1">
    <citation type="submission" date="2024-01" db="EMBL/GenBank/DDBJ databases">
        <authorList>
            <consortium name="Genoscope - CEA"/>
            <person name="William W."/>
        </authorList>
    </citation>
    <scope>NUCLEOTIDE SEQUENCE [LARGE SCALE GENOMIC DNA]</scope>
    <source>
        <strain evidence="4 5">29B2s-10</strain>
    </source>
</reference>
<feature type="region of interest" description="Disordered" evidence="1">
    <location>
        <begin position="52"/>
        <end position="85"/>
    </location>
</feature>
<feature type="region of interest" description="Disordered" evidence="1">
    <location>
        <begin position="672"/>
        <end position="728"/>
    </location>
</feature>
<feature type="compositionally biased region" description="Low complexity" evidence="1">
    <location>
        <begin position="68"/>
        <end position="85"/>
    </location>
</feature>
<sequence>MSVPGMEVPRLQLSTSSNSNIAISPSTSRSTNNVKEQDEVIQEAIKQEASISKEVKDEVKQDDRSKATSESSITSNSTNSSSNSGFSANPAWYRLVIYDFFLWCFSVIFDCFFREIRPRGAFRLPRSGPVIFVAAPHANQFVDPIILMNQVKREANRRVSFLIAAKSYRQNIIGHLSKCQLSIPVERPQDILKKGSGTISVDFDTNPTIIHGKGTLFTKECMKGGMIALPQSLGASEVLEINSDTELVVRKEFKNTEQVRKLLSKGTPYKRAHKVDQNQVYTSVFQHLSYGNCIGIFPEGGSHDRTDLLPLKAGVAVMALGAMANDPNCNVKIVPCGMNYFNAHKFRSRAVVEFGIPIDITKELVNKYKNPETNREAVKDLLDIISTGLKAVTVTCDDYETLMVVQAARRLYAGNFAQYLPLPLVVEMNRRLVLGYQTFQNNEKVQNIKKKILHYNDLLKQMYLPDHHVEDCDESHKLRVLPIFIFRICKLILLVLLSLPGATLFSPVFLVSKLVSKEKARTALANSTVKIKANDVVATWKILISMVFAPLIYSFYATVGTWYYYKSDLYFFKNLGLVMLWFSLYMCGVAVTYAALLTGEQGMDIFKSIRPLYLSLTSGTSVTELKKFRNDLSEDITELVNTFGPELFPNDFNLLEMKDHLKIKDGVEYIDSDEEEERKTNDLRQRRLNRRKSEKQQRKKKEMGEDSTESGLSLEEQRSSSVSDGISLMNSDNSLTNIPMFSDYQLHMNAKNPEFEVGPISNVQSSVSIVDDFNFKLHSNRASSNKLNDIESVEEESPALSRKSSQSQIELNFGKLQEPVSNSPTKRTSHASPTPKMRLSDKIRNKVREGRKKITKND</sequence>
<evidence type="ECO:0000256" key="2">
    <source>
        <dbReference type="SAM" id="Phobius"/>
    </source>
</evidence>
<organism evidence="4 5">
    <name type="scientific">[Candida] anglica</name>
    <dbReference type="NCBI Taxonomy" id="148631"/>
    <lineage>
        <taxon>Eukaryota</taxon>
        <taxon>Fungi</taxon>
        <taxon>Dikarya</taxon>
        <taxon>Ascomycota</taxon>
        <taxon>Saccharomycotina</taxon>
        <taxon>Pichiomycetes</taxon>
        <taxon>Debaryomycetaceae</taxon>
        <taxon>Kurtzmaniella</taxon>
    </lineage>
</organism>
<dbReference type="Proteomes" id="UP001497600">
    <property type="component" value="Chromosome F"/>
</dbReference>
<dbReference type="CDD" id="cd07992">
    <property type="entry name" value="LPLAT_AAK14816-like"/>
    <property type="match status" value="1"/>
</dbReference>